<dbReference type="SUPFAM" id="SSF54373">
    <property type="entry name" value="FAD-linked reductases, C-terminal domain"/>
    <property type="match status" value="1"/>
</dbReference>
<proteinExistence type="predicted"/>
<comment type="cofactor">
    <cofactor evidence="1">
        <name>FAD</name>
        <dbReference type="ChEBI" id="CHEBI:57692"/>
    </cofactor>
</comment>
<dbReference type="EMBL" id="FTPR01000002">
    <property type="protein sequence ID" value="SIT88836.1"/>
    <property type="molecule type" value="Genomic_DNA"/>
</dbReference>
<feature type="domain" description="FAD dependent oxidoreductase" evidence="5">
    <location>
        <begin position="7"/>
        <end position="372"/>
    </location>
</feature>
<dbReference type="OrthoDB" id="9806257at2"/>
<keyword evidence="4" id="KW-0560">Oxidoreductase</keyword>
<evidence type="ECO:0000313" key="6">
    <source>
        <dbReference type="EMBL" id="SIT88836.1"/>
    </source>
</evidence>
<keyword evidence="3" id="KW-0274">FAD</keyword>
<protein>
    <submittedName>
        <fullName evidence="6">Sarcosine oxidase</fullName>
    </submittedName>
</protein>
<evidence type="ECO:0000256" key="1">
    <source>
        <dbReference type="ARBA" id="ARBA00001974"/>
    </source>
</evidence>
<dbReference type="InterPro" id="IPR045170">
    <property type="entry name" value="MTOX"/>
</dbReference>
<evidence type="ECO:0000256" key="2">
    <source>
        <dbReference type="ARBA" id="ARBA00022630"/>
    </source>
</evidence>
<dbReference type="Gene3D" id="3.50.50.60">
    <property type="entry name" value="FAD/NAD(P)-binding domain"/>
    <property type="match status" value="1"/>
</dbReference>
<reference evidence="7" key="1">
    <citation type="submission" date="2017-01" db="EMBL/GenBank/DDBJ databases">
        <authorList>
            <person name="Varghese N."/>
            <person name="Submissions S."/>
        </authorList>
    </citation>
    <scope>NUCLEOTIDE SEQUENCE [LARGE SCALE GENOMIC DNA]</scope>
    <source>
        <strain evidence="7">DSM 29591</strain>
    </source>
</reference>
<dbReference type="AlphaFoldDB" id="A0A1R3XBZ3"/>
<dbReference type="Pfam" id="PF01266">
    <property type="entry name" value="DAO"/>
    <property type="match status" value="1"/>
</dbReference>
<sequence length="392" mass="41246">MTDQSYDVIVVGAGLMGSAAARHLAEMGVKTALVGPDEPVEKATHTGVFASHYDQARITRKIDTRKNWARFAQEAIARYPEIAAKGAQPFYTPAGALVAGTEVGAERDYILNAQRHAQANGVAHTPLRGAELAARFPAFAFPEGILALHEETDAGWINPRLHVKAEITAATKAGAVLHRDTVVRISEGGGAAQVHCAGGAVLTAAKVIVACGAFSKAEGLLPDPIPMRVYARTIAFFELDEGEVTRLSGMPSVIYVPPGRSEDPYILPPVLYPDGKTYIKIGGDAVDTELHSVDDMIAWFRSGGDPVAGAAISEILIGLMPGLKYRSIHFDSCATSFSPNGNPFVYPQTDHIIALTAGNGAAAKCADEIGRLGAIVATGGAIPDYYDGAFAP</sequence>
<organism evidence="6 7">
    <name type="scientific">Yoonia rosea</name>
    <dbReference type="NCBI Taxonomy" id="287098"/>
    <lineage>
        <taxon>Bacteria</taxon>
        <taxon>Pseudomonadati</taxon>
        <taxon>Pseudomonadota</taxon>
        <taxon>Alphaproteobacteria</taxon>
        <taxon>Rhodobacterales</taxon>
        <taxon>Paracoccaceae</taxon>
        <taxon>Yoonia</taxon>
    </lineage>
</organism>
<accession>A0A1R3XBZ3</accession>
<dbReference type="InterPro" id="IPR036188">
    <property type="entry name" value="FAD/NAD-bd_sf"/>
</dbReference>
<dbReference type="RefSeq" id="WP_076660535.1">
    <property type="nucleotide sequence ID" value="NZ_FTPR01000002.1"/>
</dbReference>
<dbReference type="PANTHER" id="PTHR10961">
    <property type="entry name" value="PEROXISOMAL SARCOSINE OXIDASE"/>
    <property type="match status" value="1"/>
</dbReference>
<name>A0A1R3XBZ3_9RHOB</name>
<evidence type="ECO:0000256" key="3">
    <source>
        <dbReference type="ARBA" id="ARBA00022827"/>
    </source>
</evidence>
<dbReference type="InterPro" id="IPR006076">
    <property type="entry name" value="FAD-dep_OxRdtase"/>
</dbReference>
<keyword evidence="7" id="KW-1185">Reference proteome</keyword>
<dbReference type="SUPFAM" id="SSF51905">
    <property type="entry name" value="FAD/NAD(P)-binding domain"/>
    <property type="match status" value="1"/>
</dbReference>
<evidence type="ECO:0000256" key="4">
    <source>
        <dbReference type="ARBA" id="ARBA00023002"/>
    </source>
</evidence>
<dbReference type="GO" id="GO:0050660">
    <property type="term" value="F:flavin adenine dinucleotide binding"/>
    <property type="evidence" value="ECO:0007669"/>
    <property type="project" value="InterPro"/>
</dbReference>
<evidence type="ECO:0000313" key="7">
    <source>
        <dbReference type="Proteomes" id="UP000186997"/>
    </source>
</evidence>
<evidence type="ECO:0000259" key="5">
    <source>
        <dbReference type="Pfam" id="PF01266"/>
    </source>
</evidence>
<dbReference type="PANTHER" id="PTHR10961:SF10">
    <property type="entry name" value="FAD DEPENDENT OXIDOREDUCTASE DOMAIN-CONTAINING PROTEIN"/>
    <property type="match status" value="1"/>
</dbReference>
<dbReference type="STRING" id="287098.SAMN05421665_2812"/>
<gene>
    <name evidence="6" type="ORF">SAMN05421665_2812</name>
</gene>
<dbReference type="GO" id="GO:0008115">
    <property type="term" value="F:sarcosine oxidase activity"/>
    <property type="evidence" value="ECO:0007669"/>
    <property type="project" value="TreeGrafter"/>
</dbReference>
<dbReference type="Proteomes" id="UP000186997">
    <property type="component" value="Unassembled WGS sequence"/>
</dbReference>
<keyword evidence="2" id="KW-0285">Flavoprotein</keyword>
<dbReference type="Gene3D" id="3.30.9.10">
    <property type="entry name" value="D-Amino Acid Oxidase, subunit A, domain 2"/>
    <property type="match status" value="1"/>
</dbReference>